<sequence>MTRTRHDQPCFQLRLVIDRDVVLGPGKADLLERIDACGSISAASRDLGMSYKKAWQLIDTMNRYFPSPLIATTAGGSQGGGAQVTPLGREVLDHYRALQRDLEPGTSRHAQALMALLPQDLPPSGD</sequence>
<dbReference type="PANTHER" id="PTHR30432">
    <property type="entry name" value="TRANSCRIPTIONAL REGULATOR MODE"/>
    <property type="match status" value="1"/>
</dbReference>
<dbReference type="InterPro" id="IPR051815">
    <property type="entry name" value="Molybdate_resp_trans_reg"/>
</dbReference>
<organism evidence="1 2">
    <name type="scientific">Halomonas binhaiensis</name>
    <dbReference type="NCBI Taxonomy" id="2562282"/>
    <lineage>
        <taxon>Bacteria</taxon>
        <taxon>Pseudomonadati</taxon>
        <taxon>Pseudomonadota</taxon>
        <taxon>Gammaproteobacteria</taxon>
        <taxon>Oceanospirillales</taxon>
        <taxon>Halomonadaceae</taxon>
        <taxon>Halomonas</taxon>
    </lineage>
</organism>
<evidence type="ECO:0000313" key="2">
    <source>
        <dbReference type="Proteomes" id="UP000324285"/>
    </source>
</evidence>
<gene>
    <name evidence="1" type="ORF">E4T21_19180</name>
</gene>
<dbReference type="EMBL" id="CP038437">
    <property type="protein sequence ID" value="QEM83441.1"/>
    <property type="molecule type" value="Genomic_DNA"/>
</dbReference>
<dbReference type="Proteomes" id="UP000324285">
    <property type="component" value="Chromosome"/>
</dbReference>
<reference evidence="1" key="1">
    <citation type="submission" date="2021-02" db="EMBL/GenBank/DDBJ databases">
        <title>Strain Y2R2, a novel species of the genus Halomonas.</title>
        <authorList>
            <person name="Huang H."/>
        </authorList>
    </citation>
    <scope>NUCLEOTIDE SEQUENCE</scope>
    <source>
        <strain evidence="1">Y2R2</strain>
    </source>
</reference>
<name>A0A5C1NL62_9GAMM</name>
<dbReference type="InterPro" id="IPR036390">
    <property type="entry name" value="WH_DNA-bd_sf"/>
</dbReference>
<accession>A0A5C1NL62</accession>
<dbReference type="KEGG" id="hbh:E4T21_19180"/>
<dbReference type="SUPFAM" id="SSF46785">
    <property type="entry name" value="Winged helix' DNA-binding domain"/>
    <property type="match status" value="1"/>
</dbReference>
<dbReference type="InterPro" id="IPR036388">
    <property type="entry name" value="WH-like_DNA-bd_sf"/>
</dbReference>
<dbReference type="PANTHER" id="PTHR30432:SF1">
    <property type="entry name" value="DNA-BINDING TRANSCRIPTIONAL DUAL REGULATOR MODE"/>
    <property type="match status" value="1"/>
</dbReference>
<protein>
    <submittedName>
        <fullName evidence="1">LysR family transcriptional regulator</fullName>
    </submittedName>
</protein>
<dbReference type="AlphaFoldDB" id="A0A5C1NL62"/>
<proteinExistence type="predicted"/>
<dbReference type="OrthoDB" id="9800709at2"/>
<dbReference type="Gene3D" id="1.10.10.10">
    <property type="entry name" value="Winged helix-like DNA-binding domain superfamily/Winged helix DNA-binding domain"/>
    <property type="match status" value="1"/>
</dbReference>
<keyword evidence="2" id="KW-1185">Reference proteome</keyword>
<evidence type="ECO:0000313" key="1">
    <source>
        <dbReference type="EMBL" id="QEM83441.1"/>
    </source>
</evidence>
<dbReference type="RefSeq" id="WP_149286563.1">
    <property type="nucleotide sequence ID" value="NZ_CP038437.2"/>
</dbReference>